<evidence type="ECO:0000313" key="3">
    <source>
        <dbReference type="EMBL" id="TYL36507.1"/>
    </source>
</evidence>
<dbReference type="EMBL" id="PHNJ01000017">
    <property type="protein sequence ID" value="TYL36507.1"/>
    <property type="molecule type" value="Genomic_DNA"/>
</dbReference>
<comment type="caution">
    <text evidence="3">The sequence shown here is derived from an EMBL/GenBank/DDBJ whole genome shotgun (WGS) entry which is preliminary data.</text>
</comment>
<name>A0A8J8Q002_9EURY</name>
<dbReference type="Proteomes" id="UP000766904">
    <property type="component" value="Unassembled WGS sequence"/>
</dbReference>
<proteinExistence type="inferred from homology"/>
<evidence type="ECO:0000313" key="4">
    <source>
        <dbReference type="Proteomes" id="UP000766904"/>
    </source>
</evidence>
<gene>
    <name evidence="3" type="ORF">CV102_22045</name>
</gene>
<dbReference type="RefSeq" id="WP_148860153.1">
    <property type="nucleotide sequence ID" value="NZ_PHNJ01000017.1"/>
</dbReference>
<dbReference type="OrthoDB" id="14880at2157"/>
<feature type="domain" description="UspA" evidence="2">
    <location>
        <begin position="2"/>
        <end position="149"/>
    </location>
</feature>
<protein>
    <submittedName>
        <fullName evidence="3">Universal stress protein UspA</fullName>
    </submittedName>
</protein>
<dbReference type="Pfam" id="PF00582">
    <property type="entry name" value="Usp"/>
    <property type="match status" value="1"/>
</dbReference>
<evidence type="ECO:0000256" key="1">
    <source>
        <dbReference type="ARBA" id="ARBA00008791"/>
    </source>
</evidence>
<dbReference type="SUPFAM" id="SSF52402">
    <property type="entry name" value="Adenine nucleotide alpha hydrolases-like"/>
    <property type="match status" value="1"/>
</dbReference>
<dbReference type="AlphaFoldDB" id="A0A8J8Q002"/>
<dbReference type="PRINTS" id="PR01438">
    <property type="entry name" value="UNVRSLSTRESS"/>
</dbReference>
<accession>A0A8J8Q002</accession>
<dbReference type="Gene3D" id="3.40.50.620">
    <property type="entry name" value="HUPs"/>
    <property type="match status" value="1"/>
</dbReference>
<dbReference type="InterPro" id="IPR006016">
    <property type="entry name" value="UspA"/>
</dbReference>
<keyword evidence="4" id="KW-1185">Reference proteome</keyword>
<dbReference type="CDD" id="cd00293">
    <property type="entry name" value="USP-like"/>
    <property type="match status" value="1"/>
</dbReference>
<dbReference type="PANTHER" id="PTHR46268">
    <property type="entry name" value="STRESS RESPONSE PROTEIN NHAX"/>
    <property type="match status" value="1"/>
</dbReference>
<reference evidence="3" key="1">
    <citation type="submission" date="2017-11" db="EMBL/GenBank/DDBJ databases">
        <authorList>
            <person name="Kajale S.C."/>
            <person name="Sharma A."/>
        </authorList>
    </citation>
    <scope>NUCLEOTIDE SEQUENCE</scope>
    <source>
        <strain evidence="3">LS1_42</strain>
    </source>
</reference>
<dbReference type="InterPro" id="IPR006015">
    <property type="entry name" value="Universal_stress_UspA"/>
</dbReference>
<dbReference type="PANTHER" id="PTHR46268:SF6">
    <property type="entry name" value="UNIVERSAL STRESS PROTEIN UP12"/>
    <property type="match status" value="1"/>
</dbReference>
<evidence type="ECO:0000259" key="2">
    <source>
        <dbReference type="Pfam" id="PF00582"/>
    </source>
</evidence>
<comment type="similarity">
    <text evidence="1">Belongs to the universal stress protein A family.</text>
</comment>
<dbReference type="InterPro" id="IPR014729">
    <property type="entry name" value="Rossmann-like_a/b/a_fold"/>
</dbReference>
<organism evidence="3 4">
    <name type="scientific">Natronococcus pandeyae</name>
    <dbReference type="NCBI Taxonomy" id="2055836"/>
    <lineage>
        <taxon>Archaea</taxon>
        <taxon>Methanobacteriati</taxon>
        <taxon>Methanobacteriota</taxon>
        <taxon>Stenosarchaea group</taxon>
        <taxon>Halobacteria</taxon>
        <taxon>Halobacteriales</taxon>
        <taxon>Natrialbaceae</taxon>
        <taxon>Natronococcus</taxon>
    </lineage>
</organism>
<sequence>MKFLVAVDGSEEAERAIAYAADIADAMDRPITIVHAIDPNVYEEGGSDPISSLADADQRLVLESVEDAERRAMDLLENAGELADEFGADAETELLYGDPVTTIADYAEDGEFDGVFVGHRGRSERTDLMIGSVAKALVERASVPVTVVR</sequence>